<protein>
    <recommendedName>
        <fullName evidence="5">RRM domain-containing protein</fullName>
    </recommendedName>
</protein>
<evidence type="ECO:0000256" key="2">
    <source>
        <dbReference type="ARBA" id="ARBA00022884"/>
    </source>
</evidence>
<evidence type="ECO:0000313" key="6">
    <source>
        <dbReference type="EMBL" id="KAK9811916.1"/>
    </source>
</evidence>
<accession>A0AAW1PEP0</accession>
<dbReference type="InterPro" id="IPR035979">
    <property type="entry name" value="RBD_domain_sf"/>
</dbReference>
<organism evidence="6 7">
    <name type="scientific">[Myrmecia] bisecta</name>
    <dbReference type="NCBI Taxonomy" id="41462"/>
    <lineage>
        <taxon>Eukaryota</taxon>
        <taxon>Viridiplantae</taxon>
        <taxon>Chlorophyta</taxon>
        <taxon>core chlorophytes</taxon>
        <taxon>Trebouxiophyceae</taxon>
        <taxon>Trebouxiales</taxon>
        <taxon>Trebouxiaceae</taxon>
        <taxon>Myrmecia</taxon>
    </lineage>
</organism>
<proteinExistence type="predicted"/>
<dbReference type="SUPFAM" id="SSF54928">
    <property type="entry name" value="RNA-binding domain, RBD"/>
    <property type="match status" value="1"/>
</dbReference>
<dbReference type="AlphaFoldDB" id="A0AAW1PEP0"/>
<feature type="domain" description="RRM" evidence="5">
    <location>
        <begin position="15"/>
        <end position="95"/>
    </location>
</feature>
<keyword evidence="7" id="KW-1185">Reference proteome</keyword>
<dbReference type="EMBL" id="JALJOR010000009">
    <property type="protein sequence ID" value="KAK9811916.1"/>
    <property type="molecule type" value="Genomic_DNA"/>
</dbReference>
<keyword evidence="2 4" id="KW-0694">RNA-binding</keyword>
<dbReference type="GO" id="GO:0003727">
    <property type="term" value="F:single-stranded RNA binding"/>
    <property type="evidence" value="ECO:0007669"/>
    <property type="project" value="TreeGrafter"/>
</dbReference>
<dbReference type="PANTHER" id="PTHR13798">
    <property type="entry name" value="RNA BINDING MOTIF RBM PROTEIN -RELATED"/>
    <property type="match status" value="1"/>
</dbReference>
<evidence type="ECO:0000313" key="7">
    <source>
        <dbReference type="Proteomes" id="UP001489004"/>
    </source>
</evidence>
<dbReference type="InterPro" id="IPR000504">
    <property type="entry name" value="RRM_dom"/>
</dbReference>
<dbReference type="Proteomes" id="UP001489004">
    <property type="component" value="Unassembled WGS sequence"/>
</dbReference>
<dbReference type="GO" id="GO:0000381">
    <property type="term" value="P:regulation of alternative mRNA splicing, via spliceosome"/>
    <property type="evidence" value="ECO:0007669"/>
    <property type="project" value="TreeGrafter"/>
</dbReference>
<reference evidence="6 7" key="1">
    <citation type="journal article" date="2024" name="Nat. Commun.">
        <title>Phylogenomics reveals the evolutionary origins of lichenization in chlorophyte algae.</title>
        <authorList>
            <person name="Puginier C."/>
            <person name="Libourel C."/>
            <person name="Otte J."/>
            <person name="Skaloud P."/>
            <person name="Haon M."/>
            <person name="Grisel S."/>
            <person name="Petersen M."/>
            <person name="Berrin J.G."/>
            <person name="Delaux P.M."/>
            <person name="Dal Grande F."/>
            <person name="Keller J."/>
        </authorList>
    </citation>
    <scope>NUCLEOTIDE SEQUENCE [LARGE SCALE GENOMIC DNA]</scope>
    <source>
        <strain evidence="6 7">SAG 2043</strain>
    </source>
</reference>
<evidence type="ECO:0000256" key="1">
    <source>
        <dbReference type="ARBA" id="ARBA00004642"/>
    </source>
</evidence>
<evidence type="ECO:0000256" key="3">
    <source>
        <dbReference type="ARBA" id="ARBA00023242"/>
    </source>
</evidence>
<gene>
    <name evidence="6" type="ORF">WJX72_012365</name>
</gene>
<keyword evidence="3" id="KW-0539">Nucleus</keyword>
<dbReference type="PROSITE" id="PS50102">
    <property type="entry name" value="RRM"/>
    <property type="match status" value="1"/>
</dbReference>
<evidence type="ECO:0000259" key="5">
    <source>
        <dbReference type="PROSITE" id="PS50102"/>
    </source>
</evidence>
<dbReference type="InterPro" id="IPR052285">
    <property type="entry name" value="NEXT_complex_subunit"/>
</dbReference>
<dbReference type="SMART" id="SM00360">
    <property type="entry name" value="RRM"/>
    <property type="match status" value="1"/>
</dbReference>
<dbReference type="PANTHER" id="PTHR13798:SF11">
    <property type="entry name" value="RNA-BINDING PROTEIN 7-RELATED"/>
    <property type="match status" value="1"/>
</dbReference>
<comment type="subcellular location">
    <subcellularLocation>
        <location evidence="1">Nucleus</location>
        <location evidence="1">Nucleoplasm</location>
    </subcellularLocation>
</comment>
<name>A0AAW1PEP0_9CHLO</name>
<dbReference type="Pfam" id="PF00076">
    <property type="entry name" value="RRM_1"/>
    <property type="match status" value="1"/>
</dbReference>
<dbReference type="Gene3D" id="3.30.70.330">
    <property type="match status" value="1"/>
</dbReference>
<comment type="caution">
    <text evidence="6">The sequence shown here is derived from an EMBL/GenBank/DDBJ whole genome shotgun (WGS) entry which is preliminary data.</text>
</comment>
<evidence type="ECO:0000256" key="4">
    <source>
        <dbReference type="PROSITE-ProRule" id="PRU00176"/>
    </source>
</evidence>
<dbReference type="GO" id="GO:0005654">
    <property type="term" value="C:nucleoplasm"/>
    <property type="evidence" value="ECO:0007669"/>
    <property type="project" value="UniProtKB-SubCell"/>
</dbReference>
<dbReference type="InterPro" id="IPR012677">
    <property type="entry name" value="Nucleotide-bd_a/b_plait_sf"/>
</dbReference>
<sequence length="103" mass="11469">MSRQSQQQPAKQPTDTLYLGNLDPAVTKRQLYEICCQAGPILRITLPDDEKAPGIHRGFAFCQYKDLESALYAHELLHNNVKLYSHPMVVRYSVGGNAAQPAA</sequence>